<dbReference type="EMBL" id="BAAAHP010000056">
    <property type="protein sequence ID" value="GAA0932154.1"/>
    <property type="molecule type" value="Genomic_DNA"/>
</dbReference>
<proteinExistence type="predicted"/>
<keyword evidence="2" id="KW-1185">Reference proteome</keyword>
<comment type="caution">
    <text evidence="1">The sequence shown here is derived from an EMBL/GenBank/DDBJ whole genome shotgun (WGS) entry which is preliminary data.</text>
</comment>
<evidence type="ECO:0000313" key="2">
    <source>
        <dbReference type="Proteomes" id="UP001499967"/>
    </source>
</evidence>
<protein>
    <submittedName>
        <fullName evidence="1">Uncharacterized protein</fullName>
    </submittedName>
</protein>
<gene>
    <name evidence="1" type="ORF">GCM10009559_20920</name>
</gene>
<organism evidence="1 2">
    <name type="scientific">Pseudonocardia zijingensis</name>
    <dbReference type="NCBI Taxonomy" id="153376"/>
    <lineage>
        <taxon>Bacteria</taxon>
        <taxon>Bacillati</taxon>
        <taxon>Actinomycetota</taxon>
        <taxon>Actinomycetes</taxon>
        <taxon>Pseudonocardiales</taxon>
        <taxon>Pseudonocardiaceae</taxon>
        <taxon>Pseudonocardia</taxon>
    </lineage>
</organism>
<reference evidence="2" key="1">
    <citation type="journal article" date="2019" name="Int. J. Syst. Evol. Microbiol.">
        <title>The Global Catalogue of Microorganisms (GCM) 10K type strain sequencing project: providing services to taxonomists for standard genome sequencing and annotation.</title>
        <authorList>
            <consortium name="The Broad Institute Genomics Platform"/>
            <consortium name="The Broad Institute Genome Sequencing Center for Infectious Disease"/>
            <person name="Wu L."/>
            <person name="Ma J."/>
        </authorList>
    </citation>
    <scope>NUCLEOTIDE SEQUENCE [LARGE SCALE GENOMIC DNA]</scope>
    <source>
        <strain evidence="2">JCM 11117</strain>
    </source>
</reference>
<sequence>MLLGAIGAIKEPSLPEKHLTVAPAAPVCDSPRMIPSEKHQDAVAATPMYCPTRSTVHDQFEKNLTALRSALASFSTRSTSPYVREAPGGSLADAGVRLAAPAPLREAPGRCHGNPEVLLGPINRAISPEAPGGPPVGAGALLGAISRLRSPGKYTAAVRRTSVCDSLRVLCPEKHVDAVAATLVCGSA</sequence>
<accession>A0ABP4A6N1</accession>
<evidence type="ECO:0000313" key="1">
    <source>
        <dbReference type="EMBL" id="GAA0932154.1"/>
    </source>
</evidence>
<dbReference type="Proteomes" id="UP001499967">
    <property type="component" value="Unassembled WGS sequence"/>
</dbReference>
<name>A0ABP4A6N1_9PSEU</name>